<organism evidence="1 2">
    <name type="scientific">Mesorhizobium helmanticense</name>
    <dbReference type="NCBI Taxonomy" id="1776423"/>
    <lineage>
        <taxon>Bacteria</taxon>
        <taxon>Pseudomonadati</taxon>
        <taxon>Pseudomonadota</taxon>
        <taxon>Alphaproteobacteria</taxon>
        <taxon>Hyphomicrobiales</taxon>
        <taxon>Phyllobacteriaceae</taxon>
        <taxon>Mesorhizobium</taxon>
    </lineage>
</organism>
<evidence type="ECO:0000313" key="1">
    <source>
        <dbReference type="EMBL" id="PTE08215.1"/>
    </source>
</evidence>
<dbReference type="EMBL" id="PZJX01000040">
    <property type="protein sequence ID" value="PTE08215.1"/>
    <property type="molecule type" value="Genomic_DNA"/>
</dbReference>
<reference evidence="1 2" key="1">
    <citation type="submission" date="2018-03" db="EMBL/GenBank/DDBJ databases">
        <title>Genome sequence of the symbiotic type strain Mesorhizobium helmanticense CSLC115NT isolated from Lotus corniculatus nodules.</title>
        <authorList>
            <person name="Sannazzaro A.I."/>
            <person name="Torres Tejerizo G.A."/>
            <person name="Dip D."/>
            <person name="Caballero M."/>
            <person name="Pistorio M."/>
            <person name="Estrella M.J."/>
        </authorList>
    </citation>
    <scope>NUCLEOTIDE SEQUENCE [LARGE SCALE GENOMIC DNA]</scope>
    <source>
        <strain evidence="1 2">CSLC115N</strain>
    </source>
</reference>
<sequence>MLPSTQGVPVPIDSVHVALLLLSILSGLPPHSSAALVAEYAGLRPTSGGETLVETLAGFLDKPHDFFELRVDAFAQAAVLSYRAEDHGMQVASFHTHSHQPRPAFERVSILGASTLTELSQAIAATEPPRLGRRRTIDRYQRLERAVRF</sequence>
<gene>
    <name evidence="1" type="ORF">C9427_21445</name>
</gene>
<dbReference type="Proteomes" id="UP000240259">
    <property type="component" value="Unassembled WGS sequence"/>
</dbReference>
<keyword evidence="2" id="KW-1185">Reference proteome</keyword>
<dbReference type="AlphaFoldDB" id="A0A2T4IRI7"/>
<comment type="caution">
    <text evidence="1">The sequence shown here is derived from an EMBL/GenBank/DDBJ whole genome shotgun (WGS) entry which is preliminary data.</text>
</comment>
<proteinExistence type="predicted"/>
<name>A0A2T4IRI7_9HYPH</name>
<accession>A0A2T4IRI7</accession>
<evidence type="ECO:0000313" key="2">
    <source>
        <dbReference type="Proteomes" id="UP000240259"/>
    </source>
</evidence>
<protein>
    <submittedName>
        <fullName evidence="1">Uncharacterized protein</fullName>
    </submittedName>
</protein>